<name>A0A832RVM0_9EURY</name>
<dbReference type="EMBL" id="DUIH01000011">
    <property type="protein sequence ID" value="HIH69600.1"/>
    <property type="molecule type" value="Genomic_DNA"/>
</dbReference>
<evidence type="ECO:0000313" key="3">
    <source>
        <dbReference type="Proteomes" id="UP000600363"/>
    </source>
</evidence>
<evidence type="ECO:0000256" key="1">
    <source>
        <dbReference type="SAM" id="Coils"/>
    </source>
</evidence>
<comment type="caution">
    <text evidence="2">The sequence shown here is derived from an EMBL/GenBank/DDBJ whole genome shotgun (WGS) entry which is preliminary data.</text>
</comment>
<protein>
    <submittedName>
        <fullName evidence="2">Uncharacterized protein</fullName>
    </submittedName>
</protein>
<feature type="coiled-coil region" evidence="1">
    <location>
        <begin position="80"/>
        <end position="107"/>
    </location>
</feature>
<dbReference type="RefSeq" id="WP_157203147.1">
    <property type="nucleotide sequence ID" value="NZ_DUIH01000011.1"/>
</dbReference>
<accession>A0A832RVM0</accession>
<gene>
    <name evidence="2" type="ORF">HA299_03120</name>
</gene>
<proteinExistence type="predicted"/>
<dbReference type="Proteomes" id="UP000600363">
    <property type="component" value="Unassembled WGS sequence"/>
</dbReference>
<evidence type="ECO:0000313" key="2">
    <source>
        <dbReference type="EMBL" id="HIH69600.1"/>
    </source>
</evidence>
<organism evidence="2 3">
    <name type="scientific">Methermicoccus shengliensis</name>
    <dbReference type="NCBI Taxonomy" id="660064"/>
    <lineage>
        <taxon>Archaea</taxon>
        <taxon>Methanobacteriati</taxon>
        <taxon>Methanobacteriota</taxon>
        <taxon>Stenosarchaea group</taxon>
        <taxon>Methanomicrobia</taxon>
        <taxon>Methanosarcinales</taxon>
        <taxon>Methermicoccaceae</taxon>
        <taxon>Methermicoccus</taxon>
    </lineage>
</organism>
<dbReference type="AlphaFoldDB" id="A0A832RVM0"/>
<sequence>MCNLRDASHISDFILSLYQSIGPLRIGAYERFLERPTLLDKTLHQEVMDTYGRVRHLNDLLNTMNVSGGWHEFKESLPLRELIANAANEVKSKLEELIKKLDEHIKKMDC</sequence>
<keyword evidence="1" id="KW-0175">Coiled coil</keyword>
<reference evidence="2" key="1">
    <citation type="journal article" date="2020" name="bioRxiv">
        <title>A rank-normalized archaeal taxonomy based on genome phylogeny resolves widespread incomplete and uneven classifications.</title>
        <authorList>
            <person name="Rinke C."/>
            <person name="Chuvochina M."/>
            <person name="Mussig A.J."/>
            <person name="Chaumeil P.-A."/>
            <person name="Waite D.W."/>
            <person name="Whitman W.B."/>
            <person name="Parks D.H."/>
            <person name="Hugenholtz P."/>
        </authorList>
    </citation>
    <scope>NUCLEOTIDE SEQUENCE</scope>
    <source>
        <strain evidence="2">UBA12518</strain>
    </source>
</reference>